<gene>
    <name evidence="1" type="ORF">ACETRX_22780</name>
</gene>
<evidence type="ECO:0008006" key="3">
    <source>
        <dbReference type="Google" id="ProtNLM"/>
    </source>
</evidence>
<comment type="caution">
    <text evidence="1">The sequence shown here is derived from an EMBL/GenBank/DDBJ whole genome shotgun (WGS) entry which is preliminary data.</text>
</comment>
<sequence length="67" mass="7651">MNRDQVIRRLKKLAKKTGTPLQVETNKGKGSHYRVTYGAKTSTLQHDLNPGRIERFLKQLDIDPAAF</sequence>
<dbReference type="EMBL" id="JBHGPK010000011">
    <property type="protein sequence ID" value="MFC2252479.1"/>
    <property type="molecule type" value="Genomic_DNA"/>
</dbReference>
<organism evidence="1 2">
    <name type="scientific">Labrys neptuniae</name>
    <dbReference type="NCBI Taxonomy" id="376174"/>
    <lineage>
        <taxon>Bacteria</taxon>
        <taxon>Pseudomonadati</taxon>
        <taxon>Pseudomonadota</taxon>
        <taxon>Alphaproteobacteria</taxon>
        <taxon>Hyphomicrobiales</taxon>
        <taxon>Xanthobacteraceae</taxon>
        <taxon>Labrys</taxon>
    </lineage>
</organism>
<accession>A0ABV6ZJY9</accession>
<evidence type="ECO:0000313" key="1">
    <source>
        <dbReference type="EMBL" id="MFC2252479.1"/>
    </source>
</evidence>
<protein>
    <recommendedName>
        <fullName evidence="3">Type II toxin-antitoxin system HicA family toxin</fullName>
    </recommendedName>
</protein>
<dbReference type="Proteomes" id="UP001595190">
    <property type="component" value="Unassembled WGS sequence"/>
</dbReference>
<name>A0ABV6ZJY9_9HYPH</name>
<dbReference type="RefSeq" id="WP_394313080.1">
    <property type="nucleotide sequence ID" value="NZ_JBHGPK010000011.1"/>
</dbReference>
<evidence type="ECO:0000313" key="2">
    <source>
        <dbReference type="Proteomes" id="UP001595190"/>
    </source>
</evidence>
<proteinExistence type="predicted"/>
<reference evidence="1 2" key="1">
    <citation type="submission" date="2024-09" db="EMBL/GenBank/DDBJ databases">
        <title>Description of Labrys sedimenti sp. nov., isolated from a diclofenac-degrading enrichment culture, and genome-based reclassification of Labrys portucalensis as a later heterotypic synonym of Labrys neptuniae.</title>
        <authorList>
            <person name="Tancsics A."/>
            <person name="Csepanyi A."/>
        </authorList>
    </citation>
    <scope>NUCLEOTIDE SEQUENCE [LARGE SCALE GENOMIC DNA]</scope>
    <source>
        <strain evidence="1 2">LMG 23412</strain>
    </source>
</reference>